<feature type="binding site" evidence="14 15">
    <location>
        <position position="125"/>
    </location>
    <ligand>
        <name>a divalent metal cation</name>
        <dbReference type="ChEBI" id="CHEBI:60240"/>
    </ligand>
</feature>
<feature type="binding site" evidence="14 15">
    <location>
        <position position="36"/>
    </location>
    <ligand>
        <name>a divalent metal cation</name>
        <dbReference type="ChEBI" id="CHEBI:60240"/>
    </ligand>
</feature>
<comment type="function">
    <text evidence="3 14 16">Endonuclease that specifically degrades the RNA of RNA-DNA hybrids.</text>
</comment>
<dbReference type="PATRIC" id="fig|1184387.3.peg.204"/>
<dbReference type="HAMAP" id="MF_00052_B">
    <property type="entry name" value="RNase_HII_B"/>
    <property type="match status" value="1"/>
</dbReference>
<evidence type="ECO:0000256" key="11">
    <source>
        <dbReference type="ARBA" id="ARBA00022759"/>
    </source>
</evidence>
<dbReference type="PANTHER" id="PTHR10954:SF18">
    <property type="entry name" value="RIBONUCLEASE HII"/>
    <property type="match status" value="1"/>
</dbReference>
<evidence type="ECO:0000256" key="4">
    <source>
        <dbReference type="ARBA" id="ARBA00004496"/>
    </source>
</evidence>
<dbReference type="CDD" id="cd07182">
    <property type="entry name" value="RNase_HII_bacteria_HII_like"/>
    <property type="match status" value="1"/>
</dbReference>
<keyword evidence="11 14" id="KW-0255">Endonuclease</keyword>
<evidence type="ECO:0000256" key="1">
    <source>
        <dbReference type="ARBA" id="ARBA00000077"/>
    </source>
</evidence>
<evidence type="ECO:0000256" key="15">
    <source>
        <dbReference type="PROSITE-ProRule" id="PRU01319"/>
    </source>
</evidence>
<evidence type="ECO:0000256" key="5">
    <source>
        <dbReference type="ARBA" id="ARBA00007383"/>
    </source>
</evidence>
<evidence type="ECO:0000256" key="16">
    <source>
        <dbReference type="RuleBase" id="RU003515"/>
    </source>
</evidence>
<gene>
    <name evidence="14" type="primary">rnhB</name>
    <name evidence="18" type="ORF">XD94_1775</name>
</gene>
<evidence type="ECO:0000256" key="2">
    <source>
        <dbReference type="ARBA" id="ARBA00001946"/>
    </source>
</evidence>
<comment type="subcellular location">
    <subcellularLocation>
        <location evidence="4 14">Cytoplasm</location>
    </subcellularLocation>
</comment>
<name>A0A117M0W2_9BACT</name>
<accession>A0A117M0W2</accession>
<dbReference type="GO" id="GO:0032299">
    <property type="term" value="C:ribonuclease H2 complex"/>
    <property type="evidence" value="ECO:0007669"/>
    <property type="project" value="TreeGrafter"/>
</dbReference>
<keyword evidence="12 14" id="KW-0378">Hydrolase</keyword>
<evidence type="ECO:0000256" key="13">
    <source>
        <dbReference type="ARBA" id="ARBA00023211"/>
    </source>
</evidence>
<evidence type="ECO:0000256" key="9">
    <source>
        <dbReference type="ARBA" id="ARBA00022722"/>
    </source>
</evidence>
<evidence type="ECO:0000256" key="12">
    <source>
        <dbReference type="ARBA" id="ARBA00022801"/>
    </source>
</evidence>
<evidence type="ECO:0000256" key="7">
    <source>
        <dbReference type="ARBA" id="ARBA00019179"/>
    </source>
</evidence>
<evidence type="ECO:0000313" key="19">
    <source>
        <dbReference type="Proteomes" id="UP000054092"/>
    </source>
</evidence>
<dbReference type="GO" id="GO:0006298">
    <property type="term" value="P:mismatch repair"/>
    <property type="evidence" value="ECO:0007669"/>
    <property type="project" value="TreeGrafter"/>
</dbReference>
<dbReference type="SUPFAM" id="SSF53098">
    <property type="entry name" value="Ribonuclease H-like"/>
    <property type="match status" value="1"/>
</dbReference>
<dbReference type="Proteomes" id="UP000054092">
    <property type="component" value="Unassembled WGS sequence"/>
</dbReference>
<dbReference type="InterPro" id="IPR022898">
    <property type="entry name" value="RNase_HII"/>
</dbReference>
<dbReference type="Gene3D" id="3.30.420.10">
    <property type="entry name" value="Ribonuclease H-like superfamily/Ribonuclease H"/>
    <property type="match status" value="1"/>
</dbReference>
<dbReference type="GO" id="GO:0004523">
    <property type="term" value="F:RNA-DNA hybrid ribonuclease activity"/>
    <property type="evidence" value="ECO:0007669"/>
    <property type="project" value="UniProtKB-UniRule"/>
</dbReference>
<comment type="caution">
    <text evidence="18">The sequence shown here is derived from an EMBL/GenBank/DDBJ whole genome shotgun (WGS) entry which is preliminary data.</text>
</comment>
<dbReference type="AlphaFoldDB" id="A0A117M0W2"/>
<keyword evidence="13 14" id="KW-0464">Manganese</keyword>
<evidence type="ECO:0000256" key="10">
    <source>
        <dbReference type="ARBA" id="ARBA00022723"/>
    </source>
</evidence>
<comment type="similarity">
    <text evidence="5 14 16">Belongs to the RNase HII family.</text>
</comment>
<dbReference type="GO" id="GO:0043137">
    <property type="term" value="P:DNA replication, removal of RNA primer"/>
    <property type="evidence" value="ECO:0007669"/>
    <property type="project" value="TreeGrafter"/>
</dbReference>
<keyword evidence="10 14" id="KW-0479">Metal-binding</keyword>
<dbReference type="EMBL" id="LGGP01000393">
    <property type="protein sequence ID" value="KUK78282.1"/>
    <property type="molecule type" value="Genomic_DNA"/>
</dbReference>
<dbReference type="GO" id="GO:0030145">
    <property type="term" value="F:manganese ion binding"/>
    <property type="evidence" value="ECO:0007669"/>
    <property type="project" value="UniProtKB-UniRule"/>
</dbReference>
<evidence type="ECO:0000256" key="6">
    <source>
        <dbReference type="ARBA" id="ARBA00012180"/>
    </source>
</evidence>
<feature type="binding site" evidence="14 15">
    <location>
        <position position="37"/>
    </location>
    <ligand>
        <name>a divalent metal cation</name>
        <dbReference type="ChEBI" id="CHEBI:60240"/>
    </ligand>
</feature>
<organism evidence="18 19">
    <name type="scientific">Mesotoga prima</name>
    <dbReference type="NCBI Taxonomy" id="1184387"/>
    <lineage>
        <taxon>Bacteria</taxon>
        <taxon>Thermotogati</taxon>
        <taxon>Thermotogota</taxon>
        <taxon>Thermotogae</taxon>
        <taxon>Kosmotogales</taxon>
        <taxon>Kosmotogaceae</taxon>
        <taxon>Mesotoga</taxon>
    </lineage>
</organism>
<protein>
    <recommendedName>
        <fullName evidence="7 14">Ribonuclease HII</fullName>
        <shortName evidence="14">RNase HII</shortName>
        <ecNumber evidence="6 14">3.1.26.4</ecNumber>
    </recommendedName>
</protein>
<comment type="catalytic activity">
    <reaction evidence="1 14 15 16">
        <text>Endonucleolytic cleavage to 5'-phosphomonoester.</text>
        <dbReference type="EC" id="3.1.26.4"/>
    </reaction>
</comment>
<dbReference type="PANTHER" id="PTHR10954">
    <property type="entry name" value="RIBONUCLEASE H2 SUBUNIT A"/>
    <property type="match status" value="1"/>
</dbReference>
<dbReference type="InterPro" id="IPR024567">
    <property type="entry name" value="RNase_HII/HIII_dom"/>
</dbReference>
<dbReference type="GO" id="GO:0003723">
    <property type="term" value="F:RNA binding"/>
    <property type="evidence" value="ECO:0007669"/>
    <property type="project" value="UniProtKB-UniRule"/>
</dbReference>
<dbReference type="PROSITE" id="PS51975">
    <property type="entry name" value="RNASE_H_2"/>
    <property type="match status" value="1"/>
</dbReference>
<sequence length="241" mass="27009">MVMYNLSMKSAERELTDLTRFDVSYREDYITVAGVDEAGRGPLSGPVVAAAVITLEPVDGVYDSKSLCRKEREYLYDRVMEASIVGIGVSSPEEIDLLNILAATRLAMNRALNNLSERPNYVLVDGKSLNLDVKGECIVGGDRRSASIASASIIAKVFRDRIMDSLDILYPEYGFRSHKGYGTEKHLQALRKYGPTTWHRLTFRPIRELITKELATHWSNEEGVGRARLFRAGMVEMEAKN</sequence>
<comment type="cofactor">
    <cofactor evidence="14 15">
        <name>Mn(2+)</name>
        <dbReference type="ChEBI" id="CHEBI:29035"/>
    </cofactor>
    <cofactor evidence="14 15">
        <name>Mg(2+)</name>
        <dbReference type="ChEBI" id="CHEBI:18420"/>
    </cofactor>
    <text evidence="14 15">Manganese or magnesium. Binds 1 divalent metal ion per monomer in the absence of substrate. May bind a second metal ion after substrate binding.</text>
</comment>
<evidence type="ECO:0000259" key="17">
    <source>
        <dbReference type="PROSITE" id="PS51975"/>
    </source>
</evidence>
<comment type="cofactor">
    <cofactor evidence="2">
        <name>Mg(2+)</name>
        <dbReference type="ChEBI" id="CHEBI:18420"/>
    </cofactor>
</comment>
<reference evidence="19" key="1">
    <citation type="journal article" date="2015" name="MBio">
        <title>Genome-Resolved Metagenomic Analysis Reveals Roles for Candidate Phyla and Other Microbial Community Members in Biogeochemical Transformations in Oil Reservoirs.</title>
        <authorList>
            <person name="Hu P."/>
            <person name="Tom L."/>
            <person name="Singh A."/>
            <person name="Thomas B.C."/>
            <person name="Baker B.J."/>
            <person name="Piceno Y.M."/>
            <person name="Andersen G.L."/>
            <person name="Banfield J.F."/>
        </authorList>
    </citation>
    <scope>NUCLEOTIDE SEQUENCE [LARGE SCALE GENOMIC DNA]</scope>
</reference>
<dbReference type="EC" id="3.1.26.4" evidence="6 14"/>
<dbReference type="InterPro" id="IPR012337">
    <property type="entry name" value="RNaseH-like_sf"/>
</dbReference>
<dbReference type="InterPro" id="IPR036397">
    <property type="entry name" value="RNaseH_sf"/>
</dbReference>
<evidence type="ECO:0000256" key="8">
    <source>
        <dbReference type="ARBA" id="ARBA00022490"/>
    </source>
</evidence>
<evidence type="ECO:0000256" key="14">
    <source>
        <dbReference type="HAMAP-Rule" id="MF_00052"/>
    </source>
</evidence>
<evidence type="ECO:0000256" key="3">
    <source>
        <dbReference type="ARBA" id="ARBA00004065"/>
    </source>
</evidence>
<dbReference type="GO" id="GO:0005737">
    <property type="term" value="C:cytoplasm"/>
    <property type="evidence" value="ECO:0007669"/>
    <property type="project" value="UniProtKB-SubCell"/>
</dbReference>
<feature type="domain" description="RNase H type-2" evidence="17">
    <location>
        <begin position="30"/>
        <end position="215"/>
    </location>
</feature>
<keyword evidence="9 14" id="KW-0540">Nuclease</keyword>
<evidence type="ECO:0000313" key="18">
    <source>
        <dbReference type="EMBL" id="KUK78282.1"/>
    </source>
</evidence>
<dbReference type="Pfam" id="PF01351">
    <property type="entry name" value="RNase_HII"/>
    <property type="match status" value="1"/>
</dbReference>
<keyword evidence="8 14" id="KW-0963">Cytoplasm</keyword>
<proteinExistence type="inferred from homology"/>
<dbReference type="NCBIfam" id="NF000595">
    <property type="entry name" value="PRK00015.1-3"/>
    <property type="match status" value="1"/>
</dbReference>
<dbReference type="InterPro" id="IPR001352">
    <property type="entry name" value="RNase_HII/HIII"/>
</dbReference>